<dbReference type="InParanoid" id="Q6CX81"/>
<evidence type="ECO:0000256" key="1">
    <source>
        <dbReference type="SAM" id="MobiDB-lite"/>
    </source>
</evidence>
<dbReference type="PANTHER" id="PTHR35802">
    <property type="entry name" value="PROTEASE SYNTHASE AND SPORULATION PROTEIN PAI 2"/>
    <property type="match status" value="1"/>
</dbReference>
<dbReference type="Gene3D" id="2.30.110.10">
    <property type="entry name" value="Electron Transport, Fmn-binding Protein, Chain A"/>
    <property type="match status" value="1"/>
</dbReference>
<dbReference type="Proteomes" id="UP000000598">
    <property type="component" value="Chromosome A"/>
</dbReference>
<dbReference type="Pfam" id="PF04299">
    <property type="entry name" value="FMN_bind_2"/>
    <property type="match status" value="1"/>
</dbReference>
<dbReference type="OMA" id="AKANPQW"/>
<accession>Q6CX81</accession>
<keyword evidence="3" id="KW-1185">Reference proteome</keyword>
<reference evidence="2 3" key="1">
    <citation type="journal article" date="2004" name="Nature">
        <title>Genome evolution in yeasts.</title>
        <authorList>
            <consortium name="Genolevures"/>
            <person name="Dujon B."/>
            <person name="Sherman D."/>
            <person name="Fischer G."/>
            <person name="Durrens P."/>
            <person name="Casaregola S."/>
            <person name="Lafontaine I."/>
            <person name="de Montigny J."/>
            <person name="Marck C."/>
            <person name="Neuveglise C."/>
            <person name="Talla E."/>
            <person name="Goffard N."/>
            <person name="Frangeul L."/>
            <person name="Aigle M."/>
            <person name="Anthouard V."/>
            <person name="Babour A."/>
            <person name="Barbe V."/>
            <person name="Barnay S."/>
            <person name="Blanchin S."/>
            <person name="Beckerich J.M."/>
            <person name="Beyne E."/>
            <person name="Bleykasten C."/>
            <person name="Boisrame A."/>
            <person name="Boyer J."/>
            <person name="Cattolico L."/>
            <person name="Confanioleri F."/>
            <person name="de Daruvar A."/>
            <person name="Despons L."/>
            <person name="Fabre E."/>
            <person name="Fairhead C."/>
            <person name="Ferry-Dumazet H."/>
            <person name="Groppi A."/>
            <person name="Hantraye F."/>
            <person name="Hennequin C."/>
            <person name="Jauniaux N."/>
            <person name="Joyet P."/>
            <person name="Kachouri R."/>
            <person name="Kerrest A."/>
            <person name="Koszul R."/>
            <person name="Lemaire M."/>
            <person name="Lesur I."/>
            <person name="Ma L."/>
            <person name="Muller H."/>
            <person name="Nicaud J.M."/>
            <person name="Nikolski M."/>
            <person name="Oztas S."/>
            <person name="Ozier-Kalogeropoulos O."/>
            <person name="Pellenz S."/>
            <person name="Potier S."/>
            <person name="Richard G.F."/>
            <person name="Straub M.L."/>
            <person name="Suleau A."/>
            <person name="Swennene D."/>
            <person name="Tekaia F."/>
            <person name="Wesolowski-Louvel M."/>
            <person name="Westhof E."/>
            <person name="Wirth B."/>
            <person name="Zeniou-Meyer M."/>
            <person name="Zivanovic I."/>
            <person name="Bolotin-Fukuhara M."/>
            <person name="Thierry A."/>
            <person name="Bouchier C."/>
            <person name="Caudron B."/>
            <person name="Scarpelli C."/>
            <person name="Gaillardin C."/>
            <person name="Weissenbach J."/>
            <person name="Wincker P."/>
            <person name="Souciet J.L."/>
        </authorList>
    </citation>
    <scope>NUCLEOTIDE SEQUENCE [LARGE SCALE GENOMIC DNA]</scope>
    <source>
        <strain evidence="3">ATCC 8585 / CBS 2359 / DSM 70799 / NBRC 1267 / NRRL Y-1140 / WM37</strain>
    </source>
</reference>
<protein>
    <submittedName>
        <fullName evidence="2">KLLA0A10461p</fullName>
    </submittedName>
</protein>
<dbReference type="RefSeq" id="XP_451458.1">
    <property type="nucleotide sequence ID" value="XM_451458.1"/>
</dbReference>
<name>Q6CX81_KLULA</name>
<dbReference type="AlphaFoldDB" id="Q6CX81"/>
<evidence type="ECO:0000313" key="2">
    <source>
        <dbReference type="EMBL" id="CAH03046.1"/>
    </source>
</evidence>
<proteinExistence type="predicted"/>
<dbReference type="EMBL" id="CR382121">
    <property type="protein sequence ID" value="CAH03046.1"/>
    <property type="molecule type" value="Genomic_DNA"/>
</dbReference>
<dbReference type="InterPro" id="IPR007396">
    <property type="entry name" value="TR_PAI2-type"/>
</dbReference>
<dbReference type="FunCoup" id="Q6CX81">
    <property type="interactions" value="28"/>
</dbReference>
<dbReference type="KEGG" id="kla:KLLA0_A10461g"/>
<dbReference type="InterPro" id="IPR012349">
    <property type="entry name" value="Split_barrel_FMN-bd"/>
</dbReference>
<dbReference type="PIRSF" id="PIRSF010372">
    <property type="entry name" value="PaiB"/>
    <property type="match status" value="1"/>
</dbReference>
<dbReference type="HOGENOM" id="CLU_065853_0_1_1"/>
<gene>
    <name evidence="2" type="ORF">KLLA0_A10461g</name>
</gene>
<feature type="region of interest" description="Disordered" evidence="1">
    <location>
        <begin position="158"/>
        <end position="181"/>
    </location>
</feature>
<dbReference type="eggNOG" id="ENOG502RCZR">
    <property type="taxonomic scope" value="Eukaryota"/>
</dbReference>
<dbReference type="SUPFAM" id="SSF50475">
    <property type="entry name" value="FMN-binding split barrel"/>
    <property type="match status" value="1"/>
</dbReference>
<dbReference type="PaxDb" id="284590-Q6CX81"/>
<sequence length="261" mass="29982">MYIPSHLEVTDLDKQVSVIKQYPLGVLFNYNSAKTGLLDYFKSGKPPSGTDRVDSVMCATHVPFHYVEDPEGKTKGKLIAHLAGQNQHIAMLEENANCLVVFQSVDSYVSPEWYPLKKKTHKFVPTWDFACVHVYGRAKIIHDDEEWLLGMLNSITDQEEKKRPDTTTVSEKDEDHSGEKGEVPIHRWKVEEAEKRYLSQAMKNIVGLEIEIDHVQSKFKFHQDQPPVNVNGVLDGYAKELDPKKAQELEKFTRQQYPREL</sequence>
<dbReference type="GeneID" id="2896724"/>
<evidence type="ECO:0000313" key="3">
    <source>
        <dbReference type="Proteomes" id="UP000000598"/>
    </source>
</evidence>
<dbReference type="PANTHER" id="PTHR35802:SF1">
    <property type="entry name" value="PROTEASE SYNTHASE AND SPORULATION PROTEIN PAI 2"/>
    <property type="match status" value="1"/>
</dbReference>
<organism evidence="2 3">
    <name type="scientific">Kluyveromyces lactis (strain ATCC 8585 / CBS 2359 / DSM 70799 / NBRC 1267 / NRRL Y-1140 / WM37)</name>
    <name type="common">Yeast</name>
    <name type="synonym">Candida sphaerica</name>
    <dbReference type="NCBI Taxonomy" id="284590"/>
    <lineage>
        <taxon>Eukaryota</taxon>
        <taxon>Fungi</taxon>
        <taxon>Dikarya</taxon>
        <taxon>Ascomycota</taxon>
        <taxon>Saccharomycotina</taxon>
        <taxon>Saccharomycetes</taxon>
        <taxon>Saccharomycetales</taxon>
        <taxon>Saccharomycetaceae</taxon>
        <taxon>Kluyveromyces</taxon>
    </lineage>
</organism>